<accession>A0A6J4P909</accession>
<feature type="compositionally biased region" description="Basic residues" evidence="1">
    <location>
        <begin position="1"/>
        <end position="18"/>
    </location>
</feature>
<dbReference type="EMBL" id="CADCUP010000171">
    <property type="protein sequence ID" value="CAA9406771.1"/>
    <property type="molecule type" value="Genomic_DNA"/>
</dbReference>
<proteinExistence type="predicted"/>
<feature type="region of interest" description="Disordered" evidence="1">
    <location>
        <begin position="1"/>
        <end position="156"/>
    </location>
</feature>
<feature type="non-terminal residue" evidence="2">
    <location>
        <position position="156"/>
    </location>
</feature>
<feature type="compositionally biased region" description="Basic residues" evidence="1">
    <location>
        <begin position="87"/>
        <end position="108"/>
    </location>
</feature>
<feature type="non-terminal residue" evidence="2">
    <location>
        <position position="1"/>
    </location>
</feature>
<evidence type="ECO:0000256" key="1">
    <source>
        <dbReference type="SAM" id="MobiDB-lite"/>
    </source>
</evidence>
<sequence length="156" mass="17454">GRSAHPRRRVRRGPHGRRLGQGGHRTHGDRVGPGAGLSRGRRAAPRSRGPQGRHPRRGAAGRHHGRQADAVADPAVPPAGPLLGSGRPHRHRRVRRHRRDRVHHRPHRCRDGGAHCGLRRRPHGRRHGQGGRQGSGDHRRAGRDQDRWQERELVAV</sequence>
<reference evidence="2" key="1">
    <citation type="submission" date="2020-02" db="EMBL/GenBank/DDBJ databases">
        <authorList>
            <person name="Meier V. D."/>
        </authorList>
    </citation>
    <scope>NUCLEOTIDE SEQUENCE</scope>
    <source>
        <strain evidence="2">AVDCRST_MAG06</strain>
    </source>
</reference>
<feature type="compositionally biased region" description="Basic and acidic residues" evidence="1">
    <location>
        <begin position="135"/>
        <end position="156"/>
    </location>
</feature>
<evidence type="ECO:0000313" key="2">
    <source>
        <dbReference type="EMBL" id="CAA9406771.1"/>
    </source>
</evidence>
<organism evidence="2">
    <name type="scientific">uncultured Nocardioides sp</name>
    <dbReference type="NCBI Taxonomy" id="198441"/>
    <lineage>
        <taxon>Bacteria</taxon>
        <taxon>Bacillati</taxon>
        <taxon>Actinomycetota</taxon>
        <taxon>Actinomycetes</taxon>
        <taxon>Propionibacteriales</taxon>
        <taxon>Nocardioidaceae</taxon>
        <taxon>Nocardioides</taxon>
        <taxon>environmental samples</taxon>
    </lineage>
</organism>
<name>A0A6J4P909_9ACTN</name>
<feature type="compositionally biased region" description="Basic residues" evidence="1">
    <location>
        <begin position="117"/>
        <end position="129"/>
    </location>
</feature>
<feature type="compositionally biased region" description="Basic residues" evidence="1">
    <location>
        <begin position="39"/>
        <end position="65"/>
    </location>
</feature>
<dbReference type="AlphaFoldDB" id="A0A6J4P909"/>
<protein>
    <submittedName>
        <fullName evidence="2">Cyclic pyranopterin monophosphate synthase accessory protein</fullName>
    </submittedName>
</protein>
<gene>
    <name evidence="2" type="ORF">AVDCRST_MAG06-2586</name>
</gene>